<evidence type="ECO:0000313" key="3">
    <source>
        <dbReference type="Proteomes" id="UP001498398"/>
    </source>
</evidence>
<sequence length="681" mass="78058">MTWLSQIARNDHQDRTGKSRKDKVSHDFPPSHHLALSFLYMYDDDRARTFNSSHTYSTSLERSAETNPPHPYQYWPPDPAPPACPARYPHHPHGWYQSPLSAPAPYQPPAHVPYYQSPALPAPAPYQSPAHVPHYQSPAPPVPAPYQSSAPAPYQSPAHVPHYLSAAPPPPAPLPTFQYGPDPFEASIPNALPIPQPLDQRAIQMSYAGTLPLTMQVNRFAKTDKRRTGWEAMVNLTFHDRFDFPVMAMLTTYLSGSYSRAYVYQCFLHHRENFKPFTNAIIEEYRLMGGSGIQYIPIFGPVTVPHRNLYDFQDRESLGRLAALRDAFMRSDISQLSKRGGEKKSRCPLDQLMTLLWERPSVNNNRVVIEDMLEITYLLPATQKKYFELPQHTKKDWRPSSEGRVDYLIVVKFRETILGDLRATTWTLFDKKSKELWIAPMCRQAKQNNLDNEQARVQLETSMSTMATVLFHLGIKEPVFGCVQTKSRVAVYCCMASRNSQNQISFDVWNFRRFHPSSDNVGDFTDLVLFLLRHREWWFSQVYPKIMAAINHAETMILDNLNNLRWASADFDPNYAELSHKPWRERRPSVPPSIRSTRSSRRIHTDTTLSSSHSRDSPQSEDVDMEVYSGVSDHHSSGSGSGRGQAVGQNRVHQAAMTQPSFMKFRLPWVWRIKGRRVIKV</sequence>
<organism evidence="2 3">
    <name type="scientific">Marasmiellus scandens</name>
    <dbReference type="NCBI Taxonomy" id="2682957"/>
    <lineage>
        <taxon>Eukaryota</taxon>
        <taxon>Fungi</taxon>
        <taxon>Dikarya</taxon>
        <taxon>Basidiomycota</taxon>
        <taxon>Agaricomycotina</taxon>
        <taxon>Agaricomycetes</taxon>
        <taxon>Agaricomycetidae</taxon>
        <taxon>Agaricales</taxon>
        <taxon>Marasmiineae</taxon>
        <taxon>Omphalotaceae</taxon>
        <taxon>Marasmiellus</taxon>
    </lineage>
</organism>
<feature type="compositionally biased region" description="Basic and acidic residues" evidence="1">
    <location>
        <begin position="9"/>
        <end position="28"/>
    </location>
</feature>
<dbReference type="Proteomes" id="UP001498398">
    <property type="component" value="Unassembled WGS sequence"/>
</dbReference>
<proteinExistence type="predicted"/>
<evidence type="ECO:0000256" key="1">
    <source>
        <dbReference type="SAM" id="MobiDB-lite"/>
    </source>
</evidence>
<gene>
    <name evidence="2" type="ORF">VKT23_013011</name>
</gene>
<keyword evidence="3" id="KW-1185">Reference proteome</keyword>
<feature type="region of interest" description="Disordered" evidence="1">
    <location>
        <begin position="59"/>
        <end position="78"/>
    </location>
</feature>
<feature type="region of interest" description="Disordered" evidence="1">
    <location>
        <begin position="125"/>
        <end position="153"/>
    </location>
</feature>
<feature type="compositionally biased region" description="Pro residues" evidence="1">
    <location>
        <begin position="68"/>
        <end position="78"/>
    </location>
</feature>
<protein>
    <submittedName>
        <fullName evidence="2">Uncharacterized protein</fullName>
    </submittedName>
</protein>
<comment type="caution">
    <text evidence="2">The sequence shown here is derived from an EMBL/GenBank/DDBJ whole genome shotgun (WGS) entry which is preliminary data.</text>
</comment>
<reference evidence="2 3" key="1">
    <citation type="submission" date="2024-01" db="EMBL/GenBank/DDBJ databases">
        <title>A draft genome for the cacao thread blight pathogen Marasmiellus scandens.</title>
        <authorList>
            <person name="Baruah I.K."/>
            <person name="Leung J."/>
            <person name="Bukari Y."/>
            <person name="Amoako-Attah I."/>
            <person name="Meinhardt L.W."/>
            <person name="Bailey B.A."/>
            <person name="Cohen S.P."/>
        </authorList>
    </citation>
    <scope>NUCLEOTIDE SEQUENCE [LARGE SCALE GENOMIC DNA]</scope>
    <source>
        <strain evidence="2 3">GH-19</strain>
    </source>
</reference>
<feature type="region of interest" description="Disordered" evidence="1">
    <location>
        <begin position="582"/>
        <end position="653"/>
    </location>
</feature>
<dbReference type="EMBL" id="JBANRG010000034">
    <property type="protein sequence ID" value="KAK7450129.1"/>
    <property type="molecule type" value="Genomic_DNA"/>
</dbReference>
<name>A0ABR1J4A0_9AGAR</name>
<evidence type="ECO:0000313" key="2">
    <source>
        <dbReference type="EMBL" id="KAK7450129.1"/>
    </source>
</evidence>
<feature type="region of interest" description="Disordered" evidence="1">
    <location>
        <begin position="1"/>
        <end position="28"/>
    </location>
</feature>
<accession>A0ABR1J4A0</accession>